<feature type="compositionally biased region" description="Basic residues" evidence="1">
    <location>
        <begin position="462"/>
        <end position="471"/>
    </location>
</feature>
<evidence type="ECO:0000256" key="1">
    <source>
        <dbReference type="SAM" id="MobiDB-lite"/>
    </source>
</evidence>
<evidence type="ECO:0000313" key="2">
    <source>
        <dbReference type="EMBL" id="QNF32098.1"/>
    </source>
</evidence>
<reference evidence="2 3" key="1">
    <citation type="journal article" date="2018" name="Int. J. Syst. Evol. Microbiol.">
        <title>Adhaeribacter swui sp. nov., isolated from wet mud.</title>
        <authorList>
            <person name="Kim D.U."/>
            <person name="Kim K.W."/>
            <person name="Kang M.S."/>
            <person name="Kim J.Y."/>
            <person name="Jang J.H."/>
            <person name="Kim M.K."/>
        </authorList>
    </citation>
    <scope>NUCLEOTIDE SEQUENCE [LARGE SCALE GENOMIC DNA]</scope>
    <source>
        <strain evidence="2 3">KCTC 52873</strain>
    </source>
</reference>
<dbReference type="EMBL" id="CP055156">
    <property type="protein sequence ID" value="QNF32098.1"/>
    <property type="molecule type" value="Genomic_DNA"/>
</dbReference>
<gene>
    <name evidence="2" type="ORF">HUW51_04900</name>
</gene>
<sequence>MTFEEDLTKRRINVAAFAAGDPERYAAWRMLYEQVHPNTFYTSVKMVINEVRRQFWLAEVPKPAVATAPAAAKSVVRRATGTVPSTASAIPDEPSLSVDRTPEPAPRTRPVIRKPTAPPATASDETKPEPQTPVTATEKEVSNPETPKPGRARPVFKRPTTEPTNAADDSKPIPQTEPPVNPATTSPTVQPAKPPRPRPVFRKPTAPENDTTNPHTAEQSPAETKATSLPEPSNVNPAETPKPPRPRPVFKRPASATTPEPEQTAATPEAPVNPVTDSVSTPEENPVEAIPDAPKPPRPRPVFKRPISTATTEPAKEPSAEPEGLVENNSTEVQPEKTTELSPEPVKPPRPRPIFKRPGTTAPAQNAAEPTPEPSVDNTAESALVPDTPKFPRPRPVMKRPVASPESPTPEPAPESLPEARQPDQEVKNLKKDAPEPADTEAGSLVTPAEDVPEVPVPPKTPRPRPIFKRPTKPDAPENTNSNIPSPE</sequence>
<accession>A0A7G7G4L4</accession>
<feature type="compositionally biased region" description="Polar residues" evidence="1">
    <location>
        <begin position="208"/>
        <end position="237"/>
    </location>
</feature>
<organism evidence="2 3">
    <name type="scientific">Adhaeribacter swui</name>
    <dbReference type="NCBI Taxonomy" id="2086471"/>
    <lineage>
        <taxon>Bacteria</taxon>
        <taxon>Pseudomonadati</taxon>
        <taxon>Bacteroidota</taxon>
        <taxon>Cytophagia</taxon>
        <taxon>Cytophagales</taxon>
        <taxon>Hymenobacteraceae</taxon>
        <taxon>Adhaeribacter</taxon>
    </lineage>
</organism>
<dbReference type="RefSeq" id="WP_185272879.1">
    <property type="nucleotide sequence ID" value="NZ_CP055156.1"/>
</dbReference>
<evidence type="ECO:0000313" key="3">
    <source>
        <dbReference type="Proteomes" id="UP000515237"/>
    </source>
</evidence>
<feature type="compositionally biased region" description="Low complexity" evidence="1">
    <location>
        <begin position="251"/>
        <end position="270"/>
    </location>
</feature>
<keyword evidence="3" id="KW-1185">Reference proteome</keyword>
<feature type="region of interest" description="Disordered" evidence="1">
    <location>
        <begin position="79"/>
        <end position="488"/>
    </location>
</feature>
<feature type="compositionally biased region" description="Polar residues" evidence="1">
    <location>
        <begin position="478"/>
        <end position="488"/>
    </location>
</feature>
<dbReference type="KEGG" id="aswu:HUW51_04900"/>
<dbReference type="AlphaFoldDB" id="A0A7G7G4L4"/>
<name>A0A7G7G4L4_9BACT</name>
<protein>
    <submittedName>
        <fullName evidence="2">Uncharacterized protein</fullName>
    </submittedName>
</protein>
<feature type="compositionally biased region" description="Basic and acidic residues" evidence="1">
    <location>
        <begin position="421"/>
        <end position="435"/>
    </location>
</feature>
<dbReference type="Proteomes" id="UP000515237">
    <property type="component" value="Chromosome"/>
</dbReference>
<proteinExistence type="predicted"/>